<evidence type="ECO:0000313" key="2">
    <source>
        <dbReference type="EMBL" id="KQL51303.1"/>
    </source>
</evidence>
<proteinExistence type="predicted"/>
<dbReference type="Proteomes" id="UP000051888">
    <property type="component" value="Unassembled WGS sequence"/>
</dbReference>
<dbReference type="EMBL" id="LJJC01000006">
    <property type="protein sequence ID" value="KQL51303.1"/>
    <property type="molecule type" value="Genomic_DNA"/>
</dbReference>
<evidence type="ECO:0000313" key="3">
    <source>
        <dbReference type="Proteomes" id="UP000051888"/>
    </source>
</evidence>
<dbReference type="Gene3D" id="3.10.450.310">
    <property type="match status" value="1"/>
</dbReference>
<feature type="domain" description="Regulatory protein YycH" evidence="1">
    <location>
        <begin position="4"/>
        <end position="425"/>
    </location>
</feature>
<organism evidence="2 3">
    <name type="scientific">Heyndrickxia shackletonii</name>
    <dbReference type="NCBI Taxonomy" id="157838"/>
    <lineage>
        <taxon>Bacteria</taxon>
        <taxon>Bacillati</taxon>
        <taxon>Bacillota</taxon>
        <taxon>Bacilli</taxon>
        <taxon>Bacillales</taxon>
        <taxon>Bacillaceae</taxon>
        <taxon>Heyndrickxia</taxon>
    </lineage>
</organism>
<dbReference type="CDD" id="cd15787">
    <property type="entry name" value="YycH_N"/>
    <property type="match status" value="1"/>
</dbReference>
<comment type="caution">
    <text evidence="2">The sequence shown here is derived from an EMBL/GenBank/DDBJ whole genome shotgun (WGS) entry which is preliminary data.</text>
</comment>
<evidence type="ECO:0000259" key="1">
    <source>
        <dbReference type="Pfam" id="PF07435"/>
    </source>
</evidence>
<dbReference type="RefSeq" id="WP_055741609.1">
    <property type="nucleotide sequence ID" value="NZ_JAAIWL010000026.1"/>
</dbReference>
<dbReference type="InterPro" id="IPR042274">
    <property type="entry name" value="YycH/YycI_2"/>
</dbReference>
<dbReference type="AlphaFoldDB" id="A0A0Q3WTR5"/>
<dbReference type="InterPro" id="IPR009996">
    <property type="entry name" value="YycH"/>
</dbReference>
<reference evidence="2 3" key="1">
    <citation type="submission" date="2015-09" db="EMBL/GenBank/DDBJ databases">
        <title>Genome sequencing project for genomic taxonomy and phylogenomics of Bacillus-like bacteria.</title>
        <authorList>
            <person name="Liu B."/>
            <person name="Wang J."/>
            <person name="Zhu Y."/>
            <person name="Liu G."/>
            <person name="Chen Q."/>
            <person name="Chen Z."/>
            <person name="Lan J."/>
            <person name="Che J."/>
            <person name="Ge C."/>
            <person name="Shi H."/>
            <person name="Pan Z."/>
            <person name="Liu X."/>
        </authorList>
    </citation>
    <scope>NUCLEOTIDE SEQUENCE [LARGE SCALE GENOMIC DNA]</scope>
    <source>
        <strain evidence="2 3">LMG 18435</strain>
    </source>
</reference>
<protein>
    <recommendedName>
        <fullName evidence="1">Regulatory protein YycH domain-containing protein</fullName>
    </recommendedName>
</protein>
<keyword evidence="3" id="KW-1185">Reference proteome</keyword>
<gene>
    <name evidence="2" type="ORF">AN964_20155</name>
</gene>
<dbReference type="STRING" id="157838.AN964_20155"/>
<sequence>MKFETIKTIILTLLVAGSIYLTWSVWTYKPSYHELNQDVTNTPISAAKKIPDLIKPNKIVLHQNHTHLGTVEVTEIDRVINEMQEWHFFDIGTQKTLTDNELRYFIQENNHMEIDFPSRVPFEVYKGILQINKKQTSNIYFDKIVIDFEKGAQKEKNIYFIDTENRKMASSSVSNNEIQAFLNRTKQKQKSVYSPYEFVELGNNHYTFLPKSTTSISQYEYTIKDKDELESFKKILFNDPNSIQKSESKDKIEYFSSTSLMKIDLKNNMLSFVNPAENLSYKSDPRTLLNQSINFVNEHGGWTGEYRFFNLDNNSHQVIFRLFMDGYPVFNSNDMAEIQQIWGENDEIYEYRRPYVALETQWNYSKKTLPSGKQVLKDLLANPHIQKNSIQDLEIGYTMQMDPDTSEAFSFEPKWYCLYEGTWSPALEIGRGQNGME</sequence>
<dbReference type="Gene3D" id="3.30.310.160">
    <property type="entry name" value="YycH protein, domain 2"/>
    <property type="match status" value="1"/>
</dbReference>
<dbReference type="PATRIC" id="fig|157838.3.peg.4449"/>
<name>A0A0Q3WTR5_9BACI</name>
<accession>A0A0Q3WTR5</accession>
<dbReference type="OrthoDB" id="2382185at2"/>
<dbReference type="Pfam" id="PF07435">
    <property type="entry name" value="YycH"/>
    <property type="match status" value="1"/>
</dbReference>